<proteinExistence type="predicted"/>
<keyword evidence="2" id="KW-1133">Transmembrane helix</keyword>
<dbReference type="InterPro" id="IPR021562">
    <property type="entry name" value="DUF3007"/>
</dbReference>
<name>A0A1Z3HPF1_9CYAN</name>
<feature type="transmembrane region" description="Helical" evidence="2">
    <location>
        <begin position="7"/>
        <end position="24"/>
    </location>
</feature>
<evidence type="ECO:0008006" key="5">
    <source>
        <dbReference type="Google" id="ProtNLM"/>
    </source>
</evidence>
<dbReference type="Pfam" id="PF11460">
    <property type="entry name" value="DUF3007"/>
    <property type="match status" value="1"/>
</dbReference>
<dbReference type="PANTHER" id="PTHR35734">
    <property type="entry name" value="OS01G0805200 PROTEIN"/>
    <property type="match status" value="1"/>
</dbReference>
<dbReference type="EMBL" id="CP021983">
    <property type="protein sequence ID" value="ASC72047.1"/>
    <property type="molecule type" value="Genomic_DNA"/>
</dbReference>
<evidence type="ECO:0000256" key="1">
    <source>
        <dbReference type="SAM" id="MobiDB-lite"/>
    </source>
</evidence>
<dbReference type="RefSeq" id="WP_080808568.1">
    <property type="nucleotide sequence ID" value="NZ_CP021983.2"/>
</dbReference>
<dbReference type="KEGG" id="hhg:XM38_030010"/>
<dbReference type="PANTHER" id="PTHR35734:SF1">
    <property type="entry name" value="OS01G0805200 PROTEIN"/>
    <property type="match status" value="1"/>
</dbReference>
<dbReference type="Proteomes" id="UP000191901">
    <property type="component" value="Chromosome"/>
</dbReference>
<evidence type="ECO:0000256" key="2">
    <source>
        <dbReference type="SAM" id="Phobius"/>
    </source>
</evidence>
<gene>
    <name evidence="3" type="ORF">XM38_030010</name>
</gene>
<organism evidence="3 4">
    <name type="scientific">Halomicronema hongdechloris C2206</name>
    <dbReference type="NCBI Taxonomy" id="1641165"/>
    <lineage>
        <taxon>Bacteria</taxon>
        <taxon>Bacillati</taxon>
        <taxon>Cyanobacteriota</taxon>
        <taxon>Cyanophyceae</taxon>
        <taxon>Nodosilineales</taxon>
        <taxon>Nodosilineaceae</taxon>
        <taxon>Halomicronema</taxon>
    </lineage>
</organism>
<dbReference type="AlphaFoldDB" id="A0A1Z3HPF1"/>
<keyword evidence="2" id="KW-0472">Membrane</keyword>
<dbReference type="STRING" id="1641165.XM38_10280"/>
<keyword evidence="4" id="KW-1185">Reference proteome</keyword>
<dbReference type="OrthoDB" id="467669at2"/>
<reference evidence="3 4" key="1">
    <citation type="journal article" date="2016" name="Biochim. Biophys. Acta">
        <title>Characterization of red-shifted phycobilisomes isolated from the chlorophyll f-containing cyanobacterium Halomicronema hongdechloris.</title>
        <authorList>
            <person name="Li Y."/>
            <person name="Lin Y."/>
            <person name="Garvey C.J."/>
            <person name="Birch D."/>
            <person name="Corkery R.W."/>
            <person name="Loughlin P.C."/>
            <person name="Scheer H."/>
            <person name="Willows R.D."/>
            <person name="Chen M."/>
        </authorList>
    </citation>
    <scope>NUCLEOTIDE SEQUENCE [LARGE SCALE GENOMIC DNA]</scope>
    <source>
        <strain evidence="3 4">C2206</strain>
    </source>
</reference>
<evidence type="ECO:0000313" key="4">
    <source>
        <dbReference type="Proteomes" id="UP000191901"/>
    </source>
</evidence>
<evidence type="ECO:0000313" key="3">
    <source>
        <dbReference type="EMBL" id="ASC72047.1"/>
    </source>
</evidence>
<feature type="compositionally biased region" description="Low complexity" evidence="1">
    <location>
        <begin position="100"/>
        <end position="111"/>
    </location>
</feature>
<protein>
    <recommendedName>
        <fullName evidence="5">DUF3007 domain-containing protein</fullName>
    </recommendedName>
</protein>
<feature type="transmembrane region" description="Helical" evidence="2">
    <location>
        <begin position="36"/>
        <end position="55"/>
    </location>
</feature>
<accession>A0A1Z3HPF1</accession>
<keyword evidence="2" id="KW-0812">Transmembrane</keyword>
<sequence>MRRIDVLLIGLIVFLAGGFLYGGLRVAGLDASNAGIWSQAVLIAGLLGWVVTYGLRALNQTMTYNQQLKAYEDAVLQKRLEEMTPEQLAQLQQEVEETPAAAADADASGEE</sequence>
<feature type="region of interest" description="Disordered" evidence="1">
    <location>
        <begin position="87"/>
        <end position="111"/>
    </location>
</feature>